<feature type="region of interest" description="Disordered" evidence="1">
    <location>
        <begin position="320"/>
        <end position="339"/>
    </location>
</feature>
<dbReference type="GO" id="GO:0004527">
    <property type="term" value="F:exonuclease activity"/>
    <property type="evidence" value="ECO:0007669"/>
    <property type="project" value="UniProtKB-KW"/>
</dbReference>
<proteinExistence type="predicted"/>
<evidence type="ECO:0000313" key="3">
    <source>
        <dbReference type="Proteomes" id="UP001162741"/>
    </source>
</evidence>
<name>A0ABY6J0S8_9BACT</name>
<dbReference type="InterPro" id="IPR026360">
    <property type="entry name" value="Xnuc_lig_assoc"/>
</dbReference>
<keyword evidence="2" id="KW-0378">Hydrolase</keyword>
<dbReference type="Proteomes" id="UP001162741">
    <property type="component" value="Chromosome"/>
</dbReference>
<dbReference type="Gene3D" id="3.60.15.10">
    <property type="entry name" value="Ribonuclease Z/Hydroxyacylglutathione hydrolase-like"/>
    <property type="match status" value="1"/>
</dbReference>
<dbReference type="RefSeq" id="WP_264280206.1">
    <property type="nucleotide sequence ID" value="NZ_CP107006.1"/>
</dbReference>
<protein>
    <submittedName>
        <fullName evidence="2">Ligase-associated DNA damage response exonuclease</fullName>
        <ecNumber evidence="2">3.1.-.-</ecNumber>
    </submittedName>
</protein>
<organism evidence="2 3">
    <name type="scientific">Chitinophaga horti</name>
    <dbReference type="NCBI Taxonomy" id="2920382"/>
    <lineage>
        <taxon>Bacteria</taxon>
        <taxon>Pseudomonadati</taxon>
        <taxon>Bacteroidota</taxon>
        <taxon>Chitinophagia</taxon>
        <taxon>Chitinophagales</taxon>
        <taxon>Chitinophagaceae</taxon>
        <taxon>Chitinophaga</taxon>
    </lineage>
</organism>
<dbReference type="NCBIfam" id="TIGR04122">
    <property type="entry name" value="Xnuc_lig_assoc"/>
    <property type="match status" value="1"/>
</dbReference>
<dbReference type="SUPFAM" id="SSF56281">
    <property type="entry name" value="Metallo-hydrolase/oxidoreductase"/>
    <property type="match status" value="1"/>
</dbReference>
<dbReference type="InterPro" id="IPR050698">
    <property type="entry name" value="MBL"/>
</dbReference>
<keyword evidence="2" id="KW-0540">Nuclease</keyword>
<accession>A0ABY6J0S8</accession>
<dbReference type="PANTHER" id="PTHR11203">
    <property type="entry name" value="CLEAVAGE AND POLYADENYLATION SPECIFICITY FACTOR FAMILY MEMBER"/>
    <property type="match status" value="1"/>
</dbReference>
<dbReference type="InterPro" id="IPR036866">
    <property type="entry name" value="RibonucZ/Hydroxyglut_hydro"/>
</dbReference>
<dbReference type="EMBL" id="CP107006">
    <property type="protein sequence ID" value="UYQ91839.1"/>
    <property type="molecule type" value="Genomic_DNA"/>
</dbReference>
<keyword evidence="2" id="KW-0436">Ligase</keyword>
<dbReference type="EC" id="3.1.-.-" evidence="2"/>
<keyword evidence="2" id="KW-0269">Exonuclease</keyword>
<keyword evidence="3" id="KW-1185">Reference proteome</keyword>
<evidence type="ECO:0000313" key="2">
    <source>
        <dbReference type="EMBL" id="UYQ91839.1"/>
    </source>
</evidence>
<feature type="compositionally biased region" description="Acidic residues" evidence="1">
    <location>
        <begin position="325"/>
        <end position="339"/>
    </location>
</feature>
<dbReference type="PANTHER" id="PTHR11203:SF49">
    <property type="entry name" value="BLL1145 PROTEIN"/>
    <property type="match status" value="1"/>
</dbReference>
<dbReference type="GO" id="GO:0016874">
    <property type="term" value="F:ligase activity"/>
    <property type="evidence" value="ECO:0007669"/>
    <property type="project" value="UniProtKB-KW"/>
</dbReference>
<evidence type="ECO:0000256" key="1">
    <source>
        <dbReference type="SAM" id="MobiDB-lite"/>
    </source>
</evidence>
<sequence>MNVLQFTDNGIYCPAGGFYIDPWKPVDKAVITHAHSDHARWGSKHYLCQHDSVPLLQLRLGKDISVQGAGYGETTLINGVEVSFHPAGHMIGSAQVKVTVQGQTWVASGDYKTENDGISGEFEPVKCHTFITESTFGLPIYTWKPQQQLFSNIRDWISANQAAGKNSVLLAYSLGKAQRIIYNLKDHVQKFMVHGAIYNGHQVLLEHGWNLPPVERITPDTPKSAYADAVIIAPPSAAGSTWMRRFNPYALGVCSGWMQVRGNMRRQNADAGFAISDHADWPGLLAAVKATGAEQVLATHGFSSTFARYLTEQGLKAGEVKTQFGEEEEPVTENESEPS</sequence>
<gene>
    <name evidence="2" type="ORF">MKQ68_17270</name>
</gene>
<reference evidence="2" key="1">
    <citation type="submission" date="2022-10" db="EMBL/GenBank/DDBJ databases">
        <title>Chitinophaga sp. nov., isolated from soil.</title>
        <authorList>
            <person name="Jeon C.O."/>
        </authorList>
    </citation>
    <scope>NUCLEOTIDE SEQUENCE</scope>
    <source>
        <strain evidence="2">R8</strain>
    </source>
</reference>